<name>A0ABV9F289_9SPHN</name>
<feature type="chain" id="PRO_5047146164" description="Lipoprotein" evidence="1">
    <location>
        <begin position="26"/>
        <end position="341"/>
    </location>
</feature>
<protein>
    <recommendedName>
        <fullName evidence="4">Lipoprotein</fullName>
    </recommendedName>
</protein>
<dbReference type="Proteomes" id="UP001595957">
    <property type="component" value="Unassembled WGS sequence"/>
</dbReference>
<evidence type="ECO:0000256" key="1">
    <source>
        <dbReference type="SAM" id="SignalP"/>
    </source>
</evidence>
<evidence type="ECO:0000313" key="3">
    <source>
        <dbReference type="Proteomes" id="UP001595957"/>
    </source>
</evidence>
<keyword evidence="1" id="KW-0732">Signal</keyword>
<sequence length="341" mass="36824">MQSTTNFPRRAGLTLLLAIALAACGKIKPNAEPEADRERVEAKRQKAACTSPGAYNRLKDLLFDQVIEQYKGHKANLDTLADYSSARMEDPVVEGSDPLLDITRCKGRFILDIPPGAERAFAGDRRLQADVRYTAQAAADGSGFVYQLSQAEPLVTRLAGFNLDSGGYRPPPAIDEQSGLGNETVAEGRLAEQNSKLALAQLPASARNQNNVHRVQPDRVEARKAVLPPENEQLRSRPADEAGETAVRAFYNALSAGDGAAASARVIAEKRRTGAFSPQAISRFYGALPDPIRLTKIVPLGRGAYRVRYRYSAGRSHCDGSALVSLTDSGFIRSIKALNGC</sequence>
<feature type="signal peptide" evidence="1">
    <location>
        <begin position="1"/>
        <end position="25"/>
    </location>
</feature>
<proteinExistence type="predicted"/>
<gene>
    <name evidence="2" type="ORF">ACFO3E_12685</name>
</gene>
<reference evidence="3" key="1">
    <citation type="journal article" date="2019" name="Int. J. Syst. Evol. Microbiol.">
        <title>The Global Catalogue of Microorganisms (GCM) 10K type strain sequencing project: providing services to taxonomists for standard genome sequencing and annotation.</title>
        <authorList>
            <consortium name="The Broad Institute Genomics Platform"/>
            <consortium name="The Broad Institute Genome Sequencing Center for Infectious Disease"/>
            <person name="Wu L."/>
            <person name="Ma J."/>
        </authorList>
    </citation>
    <scope>NUCLEOTIDE SEQUENCE [LARGE SCALE GENOMIC DNA]</scope>
    <source>
        <strain evidence="3">NBRC 103632</strain>
    </source>
</reference>
<organism evidence="2 3">
    <name type="scientific">Sphingobium tyrosinilyticum</name>
    <dbReference type="NCBI Taxonomy" id="2715436"/>
    <lineage>
        <taxon>Bacteria</taxon>
        <taxon>Pseudomonadati</taxon>
        <taxon>Pseudomonadota</taxon>
        <taxon>Alphaproteobacteria</taxon>
        <taxon>Sphingomonadales</taxon>
        <taxon>Sphingomonadaceae</taxon>
        <taxon>Sphingobium</taxon>
    </lineage>
</organism>
<dbReference type="EMBL" id="JBHSFZ010000025">
    <property type="protein sequence ID" value="MFC4595045.1"/>
    <property type="molecule type" value="Genomic_DNA"/>
</dbReference>
<keyword evidence="3" id="KW-1185">Reference proteome</keyword>
<evidence type="ECO:0008006" key="4">
    <source>
        <dbReference type="Google" id="ProtNLM"/>
    </source>
</evidence>
<evidence type="ECO:0000313" key="2">
    <source>
        <dbReference type="EMBL" id="MFC4595045.1"/>
    </source>
</evidence>
<dbReference type="RefSeq" id="WP_380805136.1">
    <property type="nucleotide sequence ID" value="NZ_JBHSFZ010000025.1"/>
</dbReference>
<comment type="caution">
    <text evidence="2">The sequence shown here is derived from an EMBL/GenBank/DDBJ whole genome shotgun (WGS) entry which is preliminary data.</text>
</comment>
<accession>A0ABV9F289</accession>